<dbReference type="KEGG" id="tpf:TPHA_0E01230"/>
<keyword evidence="5" id="KW-0328">Glycosyltransferase</keyword>
<evidence type="ECO:0000256" key="8">
    <source>
        <dbReference type="ARBA" id="ARBA00022737"/>
    </source>
</evidence>
<dbReference type="EC" id="2.4.1.109" evidence="4"/>
<feature type="transmembrane region" description="Helical" evidence="15">
    <location>
        <begin position="249"/>
        <end position="271"/>
    </location>
</feature>
<evidence type="ECO:0000256" key="5">
    <source>
        <dbReference type="ARBA" id="ARBA00022676"/>
    </source>
</evidence>
<dbReference type="HOGENOM" id="CLU_008438_2_1_1"/>
<evidence type="ECO:0000256" key="1">
    <source>
        <dbReference type="ARBA" id="ARBA00004477"/>
    </source>
</evidence>
<organism evidence="17 18">
    <name type="scientific">Tetrapisispora phaffii (strain ATCC 24235 / CBS 4417 / NBRC 1672 / NRRL Y-8282 / UCD 70-5)</name>
    <name type="common">Yeast</name>
    <name type="synonym">Fabospora phaffii</name>
    <dbReference type="NCBI Taxonomy" id="1071381"/>
    <lineage>
        <taxon>Eukaryota</taxon>
        <taxon>Fungi</taxon>
        <taxon>Dikarya</taxon>
        <taxon>Ascomycota</taxon>
        <taxon>Saccharomycotina</taxon>
        <taxon>Saccharomycetes</taxon>
        <taxon>Saccharomycetales</taxon>
        <taxon>Saccharomycetaceae</taxon>
        <taxon>Tetrapisispora</taxon>
    </lineage>
</organism>
<dbReference type="Proteomes" id="UP000005666">
    <property type="component" value="Chromosome 5"/>
</dbReference>
<dbReference type="Pfam" id="PF02366">
    <property type="entry name" value="PMT"/>
    <property type="match status" value="1"/>
</dbReference>
<comment type="similarity">
    <text evidence="3">Belongs to the glycosyltransferase 39 family.</text>
</comment>
<feature type="domain" description="MIR" evidence="16">
    <location>
        <begin position="302"/>
        <end position="357"/>
    </location>
</feature>
<comment type="subcellular location">
    <subcellularLocation>
        <location evidence="1">Endoplasmic reticulum membrane</location>
        <topology evidence="1">Multi-pass membrane protein</topology>
    </subcellularLocation>
</comment>
<dbReference type="InterPro" id="IPR027005">
    <property type="entry name" value="PMT-like"/>
</dbReference>
<feature type="transmembrane region" description="Helical" evidence="15">
    <location>
        <begin position="557"/>
        <end position="577"/>
    </location>
</feature>
<dbReference type="OMA" id="SEVYHAD"/>
<keyword evidence="11 15" id="KW-0472">Membrane</keyword>
<dbReference type="SMART" id="SM00472">
    <property type="entry name" value="MIR"/>
    <property type="match status" value="2"/>
</dbReference>
<protein>
    <recommendedName>
        <fullName evidence="4">dolichyl-phosphate-mannose--protein mannosyltransferase</fullName>
        <ecNumber evidence="4">2.4.1.109</ecNumber>
    </recommendedName>
</protein>
<dbReference type="Pfam" id="PF02815">
    <property type="entry name" value="MIR"/>
    <property type="match status" value="1"/>
</dbReference>
<feature type="transmembrane region" description="Helical" evidence="15">
    <location>
        <begin position="624"/>
        <end position="642"/>
    </location>
</feature>
<dbReference type="eggNOG" id="KOG3359">
    <property type="taxonomic scope" value="Eukaryota"/>
</dbReference>
<dbReference type="UniPathway" id="UPA00378"/>
<feature type="transmembrane region" description="Helical" evidence="15">
    <location>
        <begin position="195"/>
        <end position="212"/>
    </location>
</feature>
<dbReference type="InterPro" id="IPR036300">
    <property type="entry name" value="MIR_dom_sf"/>
</dbReference>
<dbReference type="OrthoDB" id="292747at2759"/>
<dbReference type="GeneID" id="11531239"/>
<comment type="catalytic activity">
    <reaction evidence="13">
        <text>a di-trans,poly-cis-dolichyl beta-D-mannosyl phosphate + L-threonyl-[protein] = 3-O-(alpha-D-mannosyl)-L-threonyl-[protein] + a di-trans,poly-cis-dolichyl phosphate + H(+)</text>
        <dbReference type="Rhea" id="RHEA:53396"/>
        <dbReference type="Rhea" id="RHEA-COMP:11060"/>
        <dbReference type="Rhea" id="RHEA-COMP:13547"/>
        <dbReference type="Rhea" id="RHEA-COMP:19498"/>
        <dbReference type="Rhea" id="RHEA-COMP:19501"/>
        <dbReference type="ChEBI" id="CHEBI:15378"/>
        <dbReference type="ChEBI" id="CHEBI:30013"/>
        <dbReference type="ChEBI" id="CHEBI:57683"/>
        <dbReference type="ChEBI" id="CHEBI:58211"/>
        <dbReference type="ChEBI" id="CHEBI:137323"/>
        <dbReference type="EC" id="2.4.1.109"/>
    </reaction>
</comment>
<evidence type="ECO:0000256" key="4">
    <source>
        <dbReference type="ARBA" id="ARBA00012839"/>
    </source>
</evidence>
<keyword evidence="8" id="KW-0677">Repeat</keyword>
<dbReference type="InterPro" id="IPR016093">
    <property type="entry name" value="MIR_motif"/>
</dbReference>
<evidence type="ECO:0000256" key="12">
    <source>
        <dbReference type="ARBA" id="ARBA00023180"/>
    </source>
</evidence>
<keyword evidence="12" id="KW-0325">Glycoprotein</keyword>
<dbReference type="PANTHER" id="PTHR10050">
    <property type="entry name" value="DOLICHYL-PHOSPHATE-MANNOSE--PROTEIN MANNOSYLTRANSFERASE"/>
    <property type="match status" value="1"/>
</dbReference>
<dbReference type="AlphaFoldDB" id="G8BTJ0"/>
<dbReference type="Gene3D" id="2.80.10.50">
    <property type="match status" value="1"/>
</dbReference>
<evidence type="ECO:0000256" key="9">
    <source>
        <dbReference type="ARBA" id="ARBA00022824"/>
    </source>
</evidence>
<name>G8BTJ0_TETPH</name>
<comment type="catalytic activity">
    <reaction evidence="14">
        <text>a di-trans,poly-cis-dolichyl beta-D-mannosyl phosphate + L-seryl-[protein] = 3-O-(alpha-D-mannosyl)-L-seryl-[protein] + a di-trans,poly-cis-dolichyl phosphate + H(+)</text>
        <dbReference type="Rhea" id="RHEA:17377"/>
        <dbReference type="Rhea" id="RHEA-COMP:9863"/>
        <dbReference type="Rhea" id="RHEA-COMP:13546"/>
        <dbReference type="Rhea" id="RHEA-COMP:19498"/>
        <dbReference type="Rhea" id="RHEA-COMP:19501"/>
        <dbReference type="ChEBI" id="CHEBI:15378"/>
        <dbReference type="ChEBI" id="CHEBI:29999"/>
        <dbReference type="ChEBI" id="CHEBI:57683"/>
        <dbReference type="ChEBI" id="CHEBI:58211"/>
        <dbReference type="ChEBI" id="CHEBI:137321"/>
        <dbReference type="EC" id="2.4.1.109"/>
    </reaction>
</comment>
<evidence type="ECO:0000256" key="3">
    <source>
        <dbReference type="ARBA" id="ARBA00007222"/>
    </source>
</evidence>
<sequence length="671" mass="77371">MSSMVEVADTLEKDKISRNINIEGIGPYRPYKKYNYLSLLHFGHLNTFDILISLIIIGYYYYYMLFNNNIETLNTTASEQEFITLLNKYREQIVYLNSSSSFPIYFYSLFPNEVILLRKVTLVLVSLFLGMSYLLLRRVCVSTLIAVLATVAISSVQIFQTHSLIVTELPLNWFLTTVAVYSWRSLKIYTPLTKAWFINILMVSISLGLSISSKHISFATYTWIIIVSLNELWNLISDINLSGKLILKVASIQTFFFVVAPIIIFAVNIIASIENFKHDDIAVSQYLPIDFQAHLRGGLNFTDKFYYGSIIKMRHVESLAGYLHSDEINYPSGSQEQLVSLSDQENDPNNEWIVEHQFANFDFVNRSVAVANQDLIRLRHRVTGKLLRGSTAKPPVSEEDYTSEISCTGDQDYTGDTDELWKLQVLGMNEKQSISIPSSIIQLFNVGHHCAVIGHEVRLPSWGLDNQEVLCIDPPNQIKTFFQISYVNYRVKNYKDAIVYKGNEKTNVLVNKISLMIDLIKTDLRYNSYIKNIKIGETAHVAFWPFTFTDLGISDQIWLSSIVAIIIFIGILTKNVLSWNPWMITTSNIDIMPDFSFSFKIELLMGWLLHFAPFFKAAHDNLHIIQYFHSFYFGVLLFVVLLNDLYRWNRLTLFFSVIYCVSHIYIYFSNY</sequence>
<keyword evidence="10 15" id="KW-1133">Transmembrane helix</keyword>
<keyword evidence="9" id="KW-0256">Endoplasmic reticulum</keyword>
<feature type="transmembrane region" description="Helical" evidence="15">
    <location>
        <begin position="115"/>
        <end position="136"/>
    </location>
</feature>
<evidence type="ECO:0000256" key="11">
    <source>
        <dbReference type="ARBA" id="ARBA00023136"/>
    </source>
</evidence>
<keyword evidence="7 15" id="KW-0812">Transmembrane</keyword>
<dbReference type="EMBL" id="HE612860">
    <property type="protein sequence ID" value="CCE63218.1"/>
    <property type="molecule type" value="Genomic_DNA"/>
</dbReference>
<evidence type="ECO:0000256" key="15">
    <source>
        <dbReference type="SAM" id="Phobius"/>
    </source>
</evidence>
<evidence type="ECO:0000256" key="7">
    <source>
        <dbReference type="ARBA" id="ARBA00022692"/>
    </source>
</evidence>
<feature type="transmembrane region" description="Helical" evidence="15">
    <location>
        <begin position="651"/>
        <end position="668"/>
    </location>
</feature>
<keyword evidence="6" id="KW-0808">Transferase</keyword>
<feature type="domain" description="MIR" evidence="16">
    <location>
        <begin position="367"/>
        <end position="426"/>
    </location>
</feature>
<evidence type="ECO:0000313" key="18">
    <source>
        <dbReference type="Proteomes" id="UP000005666"/>
    </source>
</evidence>
<accession>G8BTJ0</accession>
<evidence type="ECO:0000256" key="6">
    <source>
        <dbReference type="ARBA" id="ARBA00022679"/>
    </source>
</evidence>
<reference evidence="17 18" key="1">
    <citation type="journal article" date="2011" name="Proc. Natl. Acad. Sci. U.S.A.">
        <title>Evolutionary erosion of yeast sex chromosomes by mating-type switching accidents.</title>
        <authorList>
            <person name="Gordon J.L."/>
            <person name="Armisen D."/>
            <person name="Proux-Wera E."/>
            <person name="Oheigeartaigh S.S."/>
            <person name="Byrne K.P."/>
            <person name="Wolfe K.H."/>
        </authorList>
    </citation>
    <scope>NUCLEOTIDE SEQUENCE [LARGE SCALE GENOMIC DNA]</scope>
    <source>
        <strain evidence="18">ATCC 24235 / CBS 4417 / NBRC 1672 / NRRL Y-8282 / UCD 70-5</strain>
    </source>
</reference>
<feature type="transmembrane region" description="Helical" evidence="15">
    <location>
        <begin position="218"/>
        <end position="237"/>
    </location>
</feature>
<feature type="transmembrane region" description="Helical" evidence="15">
    <location>
        <begin position="39"/>
        <end position="62"/>
    </location>
</feature>
<evidence type="ECO:0000256" key="14">
    <source>
        <dbReference type="ARBA" id="ARBA00045102"/>
    </source>
</evidence>
<keyword evidence="18" id="KW-1185">Reference proteome</keyword>
<evidence type="ECO:0000256" key="2">
    <source>
        <dbReference type="ARBA" id="ARBA00004922"/>
    </source>
</evidence>
<proteinExistence type="inferred from homology"/>
<gene>
    <name evidence="17" type="primary">TPHA0E01230</name>
    <name evidence="17" type="ordered locus">TPHA_0E01230</name>
</gene>
<evidence type="ECO:0000256" key="13">
    <source>
        <dbReference type="ARBA" id="ARBA00045085"/>
    </source>
</evidence>
<evidence type="ECO:0000259" key="16">
    <source>
        <dbReference type="PROSITE" id="PS50919"/>
    </source>
</evidence>
<dbReference type="SUPFAM" id="SSF82109">
    <property type="entry name" value="MIR domain"/>
    <property type="match status" value="1"/>
</dbReference>
<dbReference type="GO" id="GO:0005789">
    <property type="term" value="C:endoplasmic reticulum membrane"/>
    <property type="evidence" value="ECO:0007669"/>
    <property type="project" value="UniProtKB-SubCell"/>
</dbReference>
<dbReference type="PROSITE" id="PS50919">
    <property type="entry name" value="MIR"/>
    <property type="match status" value="2"/>
</dbReference>
<dbReference type="RefSeq" id="XP_003685652.1">
    <property type="nucleotide sequence ID" value="XM_003685604.1"/>
</dbReference>
<comment type="pathway">
    <text evidence="2">Protein modification; protein glycosylation.</text>
</comment>
<dbReference type="GO" id="GO:0004169">
    <property type="term" value="F:dolichyl-phosphate-mannose-protein mannosyltransferase activity"/>
    <property type="evidence" value="ECO:0007669"/>
    <property type="project" value="UniProtKB-EC"/>
</dbReference>
<evidence type="ECO:0000256" key="10">
    <source>
        <dbReference type="ARBA" id="ARBA00022989"/>
    </source>
</evidence>
<dbReference type="PANTHER" id="PTHR10050:SF46">
    <property type="entry name" value="PROTEIN O-MANNOSYL-TRANSFERASE 2"/>
    <property type="match status" value="1"/>
</dbReference>
<dbReference type="InterPro" id="IPR003342">
    <property type="entry name" value="ArnT-like_N"/>
</dbReference>
<feature type="transmembrane region" description="Helical" evidence="15">
    <location>
        <begin position="141"/>
        <end position="159"/>
    </location>
</feature>
<evidence type="ECO:0000313" key="17">
    <source>
        <dbReference type="EMBL" id="CCE63218.1"/>
    </source>
</evidence>